<dbReference type="PANTHER" id="PTHR47478:SF1">
    <property type="entry name" value="PYRIMIDINE 5'-NUCLEOTIDASE YJJG"/>
    <property type="match status" value="1"/>
</dbReference>
<dbReference type="Pfam" id="PF13419">
    <property type="entry name" value="HAD_2"/>
    <property type="match status" value="1"/>
</dbReference>
<dbReference type="Gene3D" id="1.10.150.240">
    <property type="entry name" value="Putative phosphatase, domain 2"/>
    <property type="match status" value="1"/>
</dbReference>
<dbReference type="InterPro" id="IPR023198">
    <property type="entry name" value="PGP-like_dom2"/>
</dbReference>
<evidence type="ECO:0000313" key="1">
    <source>
        <dbReference type="EMBL" id="OBY11372.1"/>
    </source>
</evidence>
<dbReference type="NCBIfam" id="NF006976">
    <property type="entry name" value="PRK09449.1"/>
    <property type="match status" value="1"/>
</dbReference>
<sequence>MKYELLLFDADETLFDFKMAEKQAFLKALKDYKLELDEEESLKLYSQINKHIWEEFERGEITADRLRVERFERFSKKVEVDFDAVGFSKAYAKFLGEGAYLFEDSVEVIDYLSKKYKLALVTNGLKDVQKSRISKTPLKDYFQELIISDEIKISKPDPRIFDYALDKLGYKDKSRVLMIGDSLTSDMQGGVNAGIDTCWYNPNHLENKSGLNLTYEIHSLKELKEIL</sequence>
<dbReference type="Gene3D" id="3.40.50.1000">
    <property type="entry name" value="HAD superfamily/HAD-like"/>
    <property type="match status" value="1"/>
</dbReference>
<dbReference type="GO" id="GO:0008253">
    <property type="term" value="F:5'-nucleotidase activity"/>
    <property type="evidence" value="ECO:0007669"/>
    <property type="project" value="InterPro"/>
</dbReference>
<dbReference type="NCBIfam" id="TIGR02254">
    <property type="entry name" value="YjjG_YfnB"/>
    <property type="match status" value="1"/>
</dbReference>
<dbReference type="NCBIfam" id="TIGR01549">
    <property type="entry name" value="HAD-SF-IA-v1"/>
    <property type="match status" value="1"/>
</dbReference>
<proteinExistence type="predicted"/>
<dbReference type="NCBIfam" id="TIGR01509">
    <property type="entry name" value="HAD-SF-IA-v3"/>
    <property type="match status" value="1"/>
</dbReference>
<dbReference type="eggNOG" id="COG1011">
    <property type="taxonomic scope" value="Bacteria"/>
</dbReference>
<dbReference type="InterPro" id="IPR023214">
    <property type="entry name" value="HAD_sf"/>
</dbReference>
<evidence type="ECO:0000313" key="2">
    <source>
        <dbReference type="Proteomes" id="UP000092714"/>
    </source>
</evidence>
<dbReference type="InterPro" id="IPR006439">
    <property type="entry name" value="HAD-SF_hydro_IA"/>
</dbReference>
<dbReference type="SFLD" id="SFLDG01129">
    <property type="entry name" value="C1.5:_HAD__Beta-PGM__Phosphata"/>
    <property type="match status" value="1"/>
</dbReference>
<accession>A0A174UYC5</accession>
<dbReference type="AlphaFoldDB" id="A0A174UYC5"/>
<gene>
    <name evidence="1" type="ORF">CP373A1_05305</name>
</gene>
<reference evidence="1 2" key="1">
    <citation type="submission" date="2016-06" db="EMBL/GenBank/DDBJ databases">
        <authorList>
            <person name="Kjaerup R.B."/>
            <person name="Dalgaard T.S."/>
            <person name="Juul-Madsen H.R."/>
        </authorList>
    </citation>
    <scope>NUCLEOTIDE SEQUENCE [LARGE SCALE GENOMIC DNA]</scope>
    <source>
        <strain evidence="1 2">373-A1</strain>
    </source>
</reference>
<dbReference type="RefSeq" id="WP_055184145.1">
    <property type="nucleotide sequence ID" value="NZ_CABHIH010000001.1"/>
</dbReference>
<dbReference type="SFLD" id="SFLDS00003">
    <property type="entry name" value="Haloacid_Dehalogenase"/>
    <property type="match status" value="1"/>
</dbReference>
<organism evidence="1 2">
    <name type="scientific">Clostridium paraputrificum</name>
    <dbReference type="NCBI Taxonomy" id="29363"/>
    <lineage>
        <taxon>Bacteria</taxon>
        <taxon>Bacillati</taxon>
        <taxon>Bacillota</taxon>
        <taxon>Clostridia</taxon>
        <taxon>Eubacteriales</taxon>
        <taxon>Clostridiaceae</taxon>
        <taxon>Clostridium</taxon>
    </lineage>
</organism>
<dbReference type="SFLD" id="SFLDG01135">
    <property type="entry name" value="C1.5.6:_HAD__Beta-PGM__Phospha"/>
    <property type="match status" value="1"/>
</dbReference>
<dbReference type="InterPro" id="IPR052550">
    <property type="entry name" value="Pyrimidine_5'-ntase_YjjG"/>
</dbReference>
<dbReference type="InterPro" id="IPR041492">
    <property type="entry name" value="HAD_2"/>
</dbReference>
<dbReference type="InterPro" id="IPR036412">
    <property type="entry name" value="HAD-like_sf"/>
</dbReference>
<protein>
    <submittedName>
        <fullName evidence="1">Noncanonical pyrimidine nucleotidase, YjjG family</fullName>
    </submittedName>
</protein>
<name>A0A174UYC5_9CLOT</name>
<keyword evidence="2" id="KW-1185">Reference proteome</keyword>
<dbReference type="PANTHER" id="PTHR47478">
    <property type="match status" value="1"/>
</dbReference>
<dbReference type="EMBL" id="MAPZ01000014">
    <property type="protein sequence ID" value="OBY11372.1"/>
    <property type="molecule type" value="Genomic_DNA"/>
</dbReference>
<dbReference type="CDD" id="cd04305">
    <property type="entry name" value="HAD_Neu5Ac-Pase_like"/>
    <property type="match status" value="1"/>
</dbReference>
<dbReference type="PRINTS" id="PR00413">
    <property type="entry name" value="HADHALOGNASE"/>
</dbReference>
<dbReference type="SUPFAM" id="SSF56784">
    <property type="entry name" value="HAD-like"/>
    <property type="match status" value="1"/>
</dbReference>
<comment type="caution">
    <text evidence="1">The sequence shown here is derived from an EMBL/GenBank/DDBJ whole genome shotgun (WGS) entry which is preliminary data.</text>
</comment>
<dbReference type="InterPro" id="IPR011951">
    <property type="entry name" value="HAD-SF_hydro_IA_YjjG/PynA"/>
</dbReference>
<dbReference type="Proteomes" id="UP000092714">
    <property type="component" value="Unassembled WGS sequence"/>
</dbReference>
<dbReference type="OrthoDB" id="9802350at2"/>